<dbReference type="Proteomes" id="UP000315369">
    <property type="component" value="Unassembled WGS sequence"/>
</dbReference>
<protein>
    <submittedName>
        <fullName evidence="2">HEAT repeat domain-containing protein</fullName>
    </submittedName>
</protein>
<dbReference type="AlphaFoldDB" id="A0A540WJM5"/>
<keyword evidence="3" id="KW-1185">Reference proteome</keyword>
<name>A0A540WJM5_9BACT</name>
<evidence type="ECO:0000256" key="1">
    <source>
        <dbReference type="SAM" id="MobiDB-lite"/>
    </source>
</evidence>
<gene>
    <name evidence="2" type="ORF">FJV41_45830</name>
</gene>
<evidence type="ECO:0000313" key="3">
    <source>
        <dbReference type="Proteomes" id="UP000315369"/>
    </source>
</evidence>
<feature type="region of interest" description="Disordered" evidence="1">
    <location>
        <begin position="36"/>
        <end position="67"/>
    </location>
</feature>
<reference evidence="2 3" key="1">
    <citation type="submission" date="2019-06" db="EMBL/GenBank/DDBJ databases">
        <authorList>
            <person name="Livingstone P."/>
            <person name="Whitworth D."/>
        </authorList>
    </citation>
    <scope>NUCLEOTIDE SEQUENCE [LARGE SCALE GENOMIC DNA]</scope>
    <source>
        <strain evidence="2 3">AM401</strain>
    </source>
</reference>
<evidence type="ECO:0000313" key="2">
    <source>
        <dbReference type="EMBL" id="TQF09198.1"/>
    </source>
</evidence>
<proteinExistence type="predicted"/>
<comment type="caution">
    <text evidence="2">The sequence shown here is derived from an EMBL/GenBank/DDBJ whole genome shotgun (WGS) entry which is preliminary data.</text>
</comment>
<dbReference type="EMBL" id="VIFM01000377">
    <property type="protein sequence ID" value="TQF09198.1"/>
    <property type="molecule type" value="Genomic_DNA"/>
</dbReference>
<accession>A0A540WJM5</accession>
<feature type="non-terminal residue" evidence="2">
    <location>
        <position position="343"/>
    </location>
</feature>
<organism evidence="2 3">
    <name type="scientific">Myxococcus llanfairpwllgwyngyllgogerychwyrndrobwllllantysiliogogogochensis</name>
    <dbReference type="NCBI Taxonomy" id="2590453"/>
    <lineage>
        <taxon>Bacteria</taxon>
        <taxon>Pseudomonadati</taxon>
        <taxon>Myxococcota</taxon>
        <taxon>Myxococcia</taxon>
        <taxon>Myxococcales</taxon>
        <taxon>Cystobacterineae</taxon>
        <taxon>Myxococcaceae</taxon>
        <taxon>Myxococcus</taxon>
    </lineage>
</organism>
<sequence length="343" mass="38137">MSPRLKSLVPLIVLLAVMALWSFEAQRGWKPSAPTQVISVSHPAPRSDEPLPTAVPKTVPPGKRGRQRVLTPGLEHRYSFDLDARSAEQLPGAETGRTWRHTGWSGVLELTYLGEEGGQHFFSARVEPSRVEVEESLGEDELRAFRSRFERPVYVAQDPRGRVLSVHFDGELAARERRFVRLLIAATQFVAEDGRSWSTEETDTTGDYESEYRAGGSANTYVKTKRRYLRTALPLWAPTGPRGPGLVVPRLRGHLDFMLDEDGLLREVTGSDVVELGGGATGLPQTRAETRVALTRLETPRRTSLSMRVFRESRSRLHAEPLSAMESARMGAATVEGDRLSLI</sequence>